<dbReference type="EMBL" id="OGUS01000132">
    <property type="protein sequence ID" value="SPC17910.1"/>
    <property type="molecule type" value="Genomic_DNA"/>
</dbReference>
<dbReference type="AntiFam" id="ANF00227">
    <property type="entry name" value="Shadow ORF (opposite hmrR)"/>
</dbReference>
<name>A0A375GEV0_9BURK</name>
<comment type="caution">
    <text evidence="1">The sequence shown here is derived from an EMBL/GenBank/DDBJ whole genome shotgun (WGS) entry which is preliminary data.</text>
</comment>
<gene>
    <name evidence="1" type="ORF">CO2235_MP10241</name>
</gene>
<dbReference type="AlphaFoldDB" id="A0A375GEV0"/>
<sequence>MSIKGQHSSVPLARHCPIRVLQFGAHPQQIPQPFLHQAELSLGQCTGRAALAMVLLQQNPDFIQREPERLGLADEMQPLQALLRILANGAMGALGHRQQPAPMVVAHRLHANTGRPGQLPDRQCVLHRLTPYPGTDLGYANAALKGRRIAFRPQNDSGRHP</sequence>
<organism evidence="1">
    <name type="scientific">Cupriavidus oxalaticus</name>
    <dbReference type="NCBI Taxonomy" id="96344"/>
    <lineage>
        <taxon>Bacteria</taxon>
        <taxon>Pseudomonadati</taxon>
        <taxon>Pseudomonadota</taxon>
        <taxon>Betaproteobacteria</taxon>
        <taxon>Burkholderiales</taxon>
        <taxon>Burkholderiaceae</taxon>
        <taxon>Cupriavidus</taxon>
    </lineage>
</organism>
<proteinExistence type="predicted"/>
<evidence type="ECO:0000313" key="1">
    <source>
        <dbReference type="EMBL" id="SPC17910.1"/>
    </source>
</evidence>
<protein>
    <submittedName>
        <fullName evidence="1">Uncharacterized protein</fullName>
    </submittedName>
</protein>
<reference evidence="1" key="1">
    <citation type="submission" date="2018-01" db="EMBL/GenBank/DDBJ databases">
        <authorList>
            <person name="Clerissi C."/>
        </authorList>
    </citation>
    <scope>NUCLEOTIDE SEQUENCE</scope>
    <source>
        <strain evidence="1">Cupriavidus oxalaticus LMG 2235</strain>
    </source>
</reference>
<accession>A0A375GEV0</accession>
<dbReference type="Proteomes" id="UP000256862">
    <property type="component" value="Plasmid CO2235_mp"/>
</dbReference>